<dbReference type="EMBL" id="ML738427">
    <property type="protein sequence ID" value="KAE8306862.1"/>
    <property type="molecule type" value="Genomic_DNA"/>
</dbReference>
<proteinExistence type="predicted"/>
<dbReference type="AlphaFoldDB" id="A0A5N6VEP5"/>
<reference evidence="2" key="1">
    <citation type="submission" date="2019-04" db="EMBL/GenBank/DDBJ databases">
        <title>Friends and foes A comparative genomics studyof 23 Aspergillus species from section Flavi.</title>
        <authorList>
            <consortium name="DOE Joint Genome Institute"/>
            <person name="Kjaerbolling I."/>
            <person name="Vesth T."/>
            <person name="Frisvad J.C."/>
            <person name="Nybo J.L."/>
            <person name="Theobald S."/>
            <person name="Kildgaard S."/>
            <person name="Isbrandt T."/>
            <person name="Kuo A."/>
            <person name="Sato A."/>
            <person name="Lyhne E.K."/>
            <person name="Kogle M.E."/>
            <person name="Wiebenga A."/>
            <person name="Kun R.S."/>
            <person name="Lubbers R.J."/>
            <person name="Makela M.R."/>
            <person name="Barry K."/>
            <person name="Chovatia M."/>
            <person name="Clum A."/>
            <person name="Daum C."/>
            <person name="Haridas S."/>
            <person name="He G."/>
            <person name="LaButti K."/>
            <person name="Lipzen A."/>
            <person name="Mondo S."/>
            <person name="Riley R."/>
            <person name="Salamov A."/>
            <person name="Simmons B.A."/>
            <person name="Magnuson J.K."/>
            <person name="Henrissat B."/>
            <person name="Mortensen U.H."/>
            <person name="Larsen T.O."/>
            <person name="Devries R.P."/>
            <person name="Grigoriev I.V."/>
            <person name="Machida M."/>
            <person name="Baker S.E."/>
            <person name="Andersen M.R."/>
        </authorList>
    </citation>
    <scope>NUCLEOTIDE SEQUENCE [LARGE SCALE GENOMIC DNA]</scope>
    <source>
        <strain evidence="2">CBS 130015</strain>
    </source>
</reference>
<evidence type="ECO:0000313" key="2">
    <source>
        <dbReference type="Proteomes" id="UP000325433"/>
    </source>
</evidence>
<gene>
    <name evidence="1" type="ORF">BDV41DRAFT_90754</name>
</gene>
<dbReference type="Proteomes" id="UP000325433">
    <property type="component" value="Unassembled WGS sequence"/>
</dbReference>
<name>A0A5N6VEP5_9EURO</name>
<keyword evidence="2" id="KW-1185">Reference proteome</keyword>
<organism evidence="1 2">
    <name type="scientific">Aspergillus transmontanensis</name>
    <dbReference type="NCBI Taxonomy" id="1034304"/>
    <lineage>
        <taxon>Eukaryota</taxon>
        <taxon>Fungi</taxon>
        <taxon>Dikarya</taxon>
        <taxon>Ascomycota</taxon>
        <taxon>Pezizomycotina</taxon>
        <taxon>Eurotiomycetes</taxon>
        <taxon>Eurotiomycetidae</taxon>
        <taxon>Eurotiales</taxon>
        <taxon>Aspergillaceae</taxon>
        <taxon>Aspergillus</taxon>
        <taxon>Aspergillus subgen. Circumdati</taxon>
    </lineage>
</organism>
<evidence type="ECO:0000313" key="1">
    <source>
        <dbReference type="EMBL" id="KAE8306862.1"/>
    </source>
</evidence>
<protein>
    <submittedName>
        <fullName evidence="1">Uncharacterized protein</fullName>
    </submittedName>
</protein>
<sequence>MKRFGQETIFNITCNRFLDKERFKTGFVELEGIYRVQFYPNSKESTRAFFSKRSDIPTKMMKKVFASIGGSVSPMTQCSKACASTGALPRRPKIRIINVVFLWNTFRD</sequence>
<accession>A0A5N6VEP5</accession>